<dbReference type="STRING" id="1088868.CIN_20610"/>
<evidence type="ECO:0000313" key="1">
    <source>
        <dbReference type="EMBL" id="EHD13078.1"/>
    </source>
</evidence>
<protein>
    <submittedName>
        <fullName evidence="1">Uncharacterized protein</fullName>
    </submittedName>
</protein>
<dbReference type="EMBL" id="AGFR01000012">
    <property type="protein sequence ID" value="EHD13078.1"/>
    <property type="molecule type" value="Genomic_DNA"/>
</dbReference>
<organism evidence="1 2">
    <name type="scientific">Commensalibacter intestini A911</name>
    <dbReference type="NCBI Taxonomy" id="1088868"/>
    <lineage>
        <taxon>Bacteria</taxon>
        <taxon>Pseudomonadati</taxon>
        <taxon>Pseudomonadota</taxon>
        <taxon>Alphaproteobacteria</taxon>
        <taxon>Acetobacterales</taxon>
        <taxon>Acetobacteraceae</taxon>
    </lineage>
</organism>
<dbReference type="AlphaFoldDB" id="G6F365"/>
<name>G6F365_9PROT</name>
<sequence length="121" mass="13671">MNTDDRHLFNGDVANLHLTFDENADHQSWENSAAAPLTVARDQVEPIWQRLDRRATQQGYALVSKPEVTRDPALCLITQKGERIQPIDVKGNTWLLCSCKCLCCCNAFKSSVTIRSRRSIP</sequence>
<proteinExistence type="predicted"/>
<dbReference type="RefSeq" id="WP_008855051.1">
    <property type="nucleotide sequence ID" value="NZ_AGFR01000012.1"/>
</dbReference>
<comment type="caution">
    <text evidence="1">The sequence shown here is derived from an EMBL/GenBank/DDBJ whole genome shotgun (WGS) entry which is preliminary data.</text>
</comment>
<dbReference type="Proteomes" id="UP000005939">
    <property type="component" value="Unassembled WGS sequence"/>
</dbReference>
<evidence type="ECO:0000313" key="2">
    <source>
        <dbReference type="Proteomes" id="UP000005939"/>
    </source>
</evidence>
<accession>G6F365</accession>
<reference evidence="1 2" key="1">
    <citation type="submission" date="2011-10" db="EMBL/GenBank/DDBJ databases">
        <title>Genome Sequence of Commensalibacter intestini A911, isolated from Drosophila gut.</title>
        <authorList>
            <person name="Lee W.-J."/>
            <person name="Kim E.-K."/>
        </authorList>
    </citation>
    <scope>NUCLEOTIDE SEQUENCE [LARGE SCALE GENOMIC DNA]</scope>
    <source>
        <strain evidence="1 2">A911</strain>
    </source>
</reference>
<gene>
    <name evidence="1" type="ORF">CIN_20610</name>
</gene>